<accession>X1LGS4</accession>
<gene>
    <name evidence="1" type="ORF">S06H3_14407</name>
</gene>
<dbReference type="EMBL" id="BARV01007046">
    <property type="protein sequence ID" value="GAI18333.1"/>
    <property type="molecule type" value="Genomic_DNA"/>
</dbReference>
<sequence>MVPGKAWRIGYQPFLGTEIEDPELFPLCNIQIEYDTLIVHTVPEYYPMWARKEPGKRLIGYTVWETDRIPDHWPGLLNKMDHLLVPTHWNKRVFENCGVITPIDVVPHT</sequence>
<comment type="caution">
    <text evidence="1">The sequence shown here is derived from an EMBL/GenBank/DDBJ whole genome shotgun (WGS) entry which is preliminary data.</text>
</comment>
<feature type="non-terminal residue" evidence="1">
    <location>
        <position position="109"/>
    </location>
</feature>
<protein>
    <submittedName>
        <fullName evidence="1">Uncharacterized protein</fullName>
    </submittedName>
</protein>
<name>X1LGS4_9ZZZZ</name>
<proteinExistence type="predicted"/>
<organism evidence="1">
    <name type="scientific">marine sediment metagenome</name>
    <dbReference type="NCBI Taxonomy" id="412755"/>
    <lineage>
        <taxon>unclassified sequences</taxon>
        <taxon>metagenomes</taxon>
        <taxon>ecological metagenomes</taxon>
    </lineage>
</organism>
<evidence type="ECO:0000313" key="1">
    <source>
        <dbReference type="EMBL" id="GAI18333.1"/>
    </source>
</evidence>
<dbReference type="AlphaFoldDB" id="X1LGS4"/>
<reference evidence="1" key="1">
    <citation type="journal article" date="2014" name="Front. Microbiol.">
        <title>High frequency of phylogenetically diverse reductive dehalogenase-homologous genes in deep subseafloor sedimentary metagenomes.</title>
        <authorList>
            <person name="Kawai M."/>
            <person name="Futagami T."/>
            <person name="Toyoda A."/>
            <person name="Takaki Y."/>
            <person name="Nishi S."/>
            <person name="Hori S."/>
            <person name="Arai W."/>
            <person name="Tsubouchi T."/>
            <person name="Morono Y."/>
            <person name="Uchiyama I."/>
            <person name="Ito T."/>
            <person name="Fujiyama A."/>
            <person name="Inagaki F."/>
            <person name="Takami H."/>
        </authorList>
    </citation>
    <scope>NUCLEOTIDE SEQUENCE</scope>
    <source>
        <strain evidence="1">Expedition CK06-06</strain>
    </source>
</reference>